<evidence type="ECO:0000313" key="11">
    <source>
        <dbReference type="Proteomes" id="UP001500236"/>
    </source>
</evidence>
<keyword evidence="5 8" id="KW-1133">Transmembrane helix</keyword>
<protein>
    <recommendedName>
        <fullName evidence="9">NADH:quinone oxidoreductase/Mrp antiporter transmembrane domain-containing protein</fullName>
    </recommendedName>
</protein>
<evidence type="ECO:0000256" key="8">
    <source>
        <dbReference type="SAM" id="Phobius"/>
    </source>
</evidence>
<feature type="transmembrane region" description="Helical" evidence="8">
    <location>
        <begin position="78"/>
        <end position="99"/>
    </location>
</feature>
<accession>A0ABP6M560</accession>
<feature type="transmembrane region" description="Helical" evidence="8">
    <location>
        <begin position="424"/>
        <end position="445"/>
    </location>
</feature>
<dbReference type="RefSeq" id="WP_344685294.1">
    <property type="nucleotide sequence ID" value="NZ_BAAAVT010000022.1"/>
</dbReference>
<dbReference type="EMBL" id="BAAAVT010000022">
    <property type="protein sequence ID" value="GAA3074475.1"/>
    <property type="molecule type" value="Genomic_DNA"/>
</dbReference>
<organism evidence="10 11">
    <name type="scientific">Nesterenkonia aethiopica</name>
    <dbReference type="NCBI Taxonomy" id="269144"/>
    <lineage>
        <taxon>Bacteria</taxon>
        <taxon>Bacillati</taxon>
        <taxon>Actinomycetota</taxon>
        <taxon>Actinomycetes</taxon>
        <taxon>Micrococcales</taxon>
        <taxon>Micrococcaceae</taxon>
        <taxon>Nesterenkonia</taxon>
    </lineage>
</organism>
<feature type="transmembrane region" description="Helical" evidence="8">
    <location>
        <begin position="344"/>
        <end position="369"/>
    </location>
</feature>
<name>A0ABP6M560_9MICC</name>
<feature type="transmembrane region" description="Helical" evidence="8">
    <location>
        <begin position="34"/>
        <end position="57"/>
    </location>
</feature>
<comment type="caution">
    <text evidence="10">The sequence shown here is derived from an EMBL/GenBank/DDBJ whole genome shotgun (WGS) entry which is preliminary data.</text>
</comment>
<feature type="transmembrane region" description="Helical" evidence="8">
    <location>
        <begin position="312"/>
        <end position="332"/>
    </location>
</feature>
<evidence type="ECO:0000256" key="1">
    <source>
        <dbReference type="ARBA" id="ARBA00004651"/>
    </source>
</evidence>
<dbReference type="PANTHER" id="PTHR42703">
    <property type="entry name" value="NADH DEHYDROGENASE"/>
    <property type="match status" value="1"/>
</dbReference>
<comment type="subcellular location">
    <subcellularLocation>
        <location evidence="1">Cell membrane</location>
        <topology evidence="1">Multi-pass membrane protein</topology>
    </subcellularLocation>
    <subcellularLocation>
        <location evidence="7">Membrane</location>
        <topology evidence="7">Multi-pass membrane protein</topology>
    </subcellularLocation>
</comment>
<dbReference type="InterPro" id="IPR003918">
    <property type="entry name" value="NADH_UbQ_OxRdtase"/>
</dbReference>
<keyword evidence="6 8" id="KW-0472">Membrane</keyword>
<dbReference type="Pfam" id="PF00361">
    <property type="entry name" value="Proton_antipo_M"/>
    <property type="match status" value="1"/>
</dbReference>
<dbReference type="PANTHER" id="PTHR42703:SF1">
    <property type="entry name" value="NA(+)_H(+) ANTIPORTER SUBUNIT D1"/>
    <property type="match status" value="1"/>
</dbReference>
<evidence type="ECO:0000256" key="4">
    <source>
        <dbReference type="ARBA" id="ARBA00022692"/>
    </source>
</evidence>
<evidence type="ECO:0000259" key="9">
    <source>
        <dbReference type="Pfam" id="PF00361"/>
    </source>
</evidence>
<keyword evidence="11" id="KW-1185">Reference proteome</keyword>
<feature type="domain" description="NADH:quinone oxidoreductase/Mrp antiporter transmembrane" evidence="9">
    <location>
        <begin position="135"/>
        <end position="439"/>
    </location>
</feature>
<feature type="transmembrane region" description="Helical" evidence="8">
    <location>
        <begin position="390"/>
        <end position="412"/>
    </location>
</feature>
<comment type="similarity">
    <text evidence="2">Belongs to the CPA3 antiporters (TC 2.A.63) subunit D family.</text>
</comment>
<feature type="transmembrane region" description="Helical" evidence="8">
    <location>
        <begin position="284"/>
        <end position="305"/>
    </location>
</feature>
<sequence length="507" mass="50594">MTLPELALGAVVLLPLLAATLSLALPHAARRWVGAVSAAGTVLATAAVVSAVAAGQVQELALSGHGPPLGIMLRADGLSALFLAAAAVVGALTTLYAAALPWATGVTSDDARAGHPAFWPLWLGCWSGLNAVFVSGDLFNSYVGLELVGLTAIGLVALGGSDALAASLRYLFIAVAGSLLFLLGVGLLLAATGHLDVLRVAEAAADVDGAPVVLAMVLISVGLALKTALVPLHRWLVPAHAGAPGAVSPLLSGLVIKAALFVLLRCWLWIAPEVAADGEAALRVLSWGLAVLGAAALLVGGAAALRQTHLKPLVACSTVAQVGYWMLLLPIITDPEAGDVAAGAVGGAVALALSHALAKASLFLAVGTLKEIHGTDEISALRGAGRDHPVLVLTMGLAALSLIGLPISLGFLGKWQLATSAVAVAQPVVVLALVAGTLLSAAYLLKAVGPLLVEAEDDEQPVGPARGGLGTVPHTAQGVPLALSLLTVGTGLLGAWTDAVLGVGAPW</sequence>
<dbReference type="InterPro" id="IPR001750">
    <property type="entry name" value="ND/Mrp_TM"/>
</dbReference>
<evidence type="ECO:0000256" key="2">
    <source>
        <dbReference type="ARBA" id="ARBA00005346"/>
    </source>
</evidence>
<evidence type="ECO:0000256" key="3">
    <source>
        <dbReference type="ARBA" id="ARBA00022475"/>
    </source>
</evidence>
<feature type="transmembrane region" description="Helical" evidence="8">
    <location>
        <begin position="170"/>
        <end position="190"/>
    </location>
</feature>
<reference evidence="11" key="1">
    <citation type="journal article" date="2019" name="Int. J. Syst. Evol. Microbiol.">
        <title>The Global Catalogue of Microorganisms (GCM) 10K type strain sequencing project: providing services to taxonomists for standard genome sequencing and annotation.</title>
        <authorList>
            <consortium name="The Broad Institute Genomics Platform"/>
            <consortium name="The Broad Institute Genome Sequencing Center for Infectious Disease"/>
            <person name="Wu L."/>
            <person name="Ma J."/>
        </authorList>
    </citation>
    <scope>NUCLEOTIDE SEQUENCE [LARGE SCALE GENOMIC DNA]</scope>
    <source>
        <strain evidence="11">JCM 14309</strain>
    </source>
</reference>
<evidence type="ECO:0000256" key="7">
    <source>
        <dbReference type="RuleBase" id="RU000320"/>
    </source>
</evidence>
<keyword evidence="3" id="KW-1003">Cell membrane</keyword>
<dbReference type="InterPro" id="IPR050586">
    <property type="entry name" value="CPA3_Na-H_Antiporter_D"/>
</dbReference>
<feature type="transmembrane region" description="Helical" evidence="8">
    <location>
        <begin position="210"/>
        <end position="229"/>
    </location>
</feature>
<evidence type="ECO:0000256" key="5">
    <source>
        <dbReference type="ARBA" id="ARBA00022989"/>
    </source>
</evidence>
<gene>
    <name evidence="10" type="ORF">GCM10010529_27920</name>
</gene>
<dbReference type="PRINTS" id="PR01437">
    <property type="entry name" value="NUOXDRDTASE4"/>
</dbReference>
<evidence type="ECO:0000256" key="6">
    <source>
        <dbReference type="ARBA" id="ARBA00023136"/>
    </source>
</evidence>
<feature type="transmembrane region" description="Helical" evidence="8">
    <location>
        <begin position="139"/>
        <end position="158"/>
    </location>
</feature>
<keyword evidence="4 7" id="KW-0812">Transmembrane</keyword>
<proteinExistence type="inferred from homology"/>
<evidence type="ECO:0000313" key="10">
    <source>
        <dbReference type="EMBL" id="GAA3074475.1"/>
    </source>
</evidence>
<feature type="transmembrane region" description="Helical" evidence="8">
    <location>
        <begin position="250"/>
        <end position="272"/>
    </location>
</feature>
<dbReference type="Proteomes" id="UP001500236">
    <property type="component" value="Unassembled WGS sequence"/>
</dbReference>